<dbReference type="Gene3D" id="3.40.50.1820">
    <property type="entry name" value="alpha/beta hydrolase"/>
    <property type="match status" value="1"/>
</dbReference>
<organism evidence="1 2">
    <name type="scientific">Streptococcus parasanguinis</name>
    <dbReference type="NCBI Taxonomy" id="1318"/>
    <lineage>
        <taxon>Bacteria</taxon>
        <taxon>Bacillati</taxon>
        <taxon>Bacillota</taxon>
        <taxon>Bacilli</taxon>
        <taxon>Lactobacillales</taxon>
        <taxon>Streptococcaceae</taxon>
        <taxon>Streptococcus</taxon>
    </lineage>
</organism>
<comment type="caution">
    <text evidence="1">The sequence shown here is derived from an EMBL/GenBank/DDBJ whole genome shotgun (WGS) entry which is preliminary data.</text>
</comment>
<evidence type="ECO:0000313" key="2">
    <source>
        <dbReference type="Proteomes" id="UP001212685"/>
    </source>
</evidence>
<dbReference type="InterPro" id="IPR029058">
    <property type="entry name" value="AB_hydrolase_fold"/>
</dbReference>
<sequence>MANNLNFNDQQNVKAALLEYEKDVKINGKFKIGAKKEEYIGNVAHIYDSTNGNEEQVFVLTNNGQGAQQNAVPYSASDEDRAQIHDVTVLMKGSETEISTQKLLHDTFTDWVKTDLPAASNILGPNGAANYATDYAKRFTRDKIKENLKKRDETADSNISELISYPFSLLDKNVGNNVKSFVKSIRSNPITNAYREAKANLYGMGTDILIDSQAKFPVFIGATILKEYNKDRGTFPPPQFKDAAAHLKEVIRKYPNAKIDLYGHSLGSINIQYALACLTEEEASHIGTVHLYNGPNAYSILTPEQKARIDSLKYKIYNHIDHKDLVSLGYQDSGSKESSGIVKHLKTKNLINTGLQHMMHGYIYDKDGNLVLEKGTEAITRKEIIEERMKVYYRLKDKLQKTGGGLSSSERIYLDALQARLASDELIRVVDEGLGQAQKSKVQLDTDLEALEKVLQTVPKGFILNLAEVEEAYAQAGATRQTVVTEVRERFDNRLAAYQSLSNEFHALNKQVNAGIELLKAKDQEIAGEMNQWEQLAY</sequence>
<dbReference type="Proteomes" id="UP001212685">
    <property type="component" value="Unassembled WGS sequence"/>
</dbReference>
<dbReference type="SUPFAM" id="SSF53474">
    <property type="entry name" value="alpha/beta-Hydrolases"/>
    <property type="match status" value="1"/>
</dbReference>
<evidence type="ECO:0008006" key="3">
    <source>
        <dbReference type="Google" id="ProtNLM"/>
    </source>
</evidence>
<dbReference type="EMBL" id="JAQMJV010000008">
    <property type="protein sequence ID" value="MDB8620023.1"/>
    <property type="molecule type" value="Genomic_DNA"/>
</dbReference>
<accession>A0AAJ1M3D0</accession>
<evidence type="ECO:0000313" key="1">
    <source>
        <dbReference type="EMBL" id="MDB8620023.1"/>
    </source>
</evidence>
<proteinExistence type="predicted"/>
<protein>
    <recommendedName>
        <fullName evidence="3">DUF2974 domain-containing protein</fullName>
    </recommendedName>
</protein>
<dbReference type="RefSeq" id="WP_272157625.1">
    <property type="nucleotide sequence ID" value="NZ_JAQMJV010000008.1"/>
</dbReference>
<dbReference type="AlphaFoldDB" id="A0AAJ1M3D0"/>
<gene>
    <name evidence="1" type="ORF">PNV36_06330</name>
</gene>
<reference evidence="1" key="1">
    <citation type="submission" date="2023-01" db="EMBL/GenBank/DDBJ databases">
        <title>Human gut microbiome strain richness.</title>
        <authorList>
            <person name="Chen-Liaw A."/>
        </authorList>
    </citation>
    <scope>NUCLEOTIDE SEQUENCE</scope>
    <source>
        <strain evidence="1">1001262st2_G8_1001262B_160229</strain>
    </source>
</reference>
<name>A0AAJ1M3D0_STRPA</name>